<reference evidence="5 6" key="1">
    <citation type="submission" date="2019-10" db="EMBL/GenBank/DDBJ databases">
        <title>Whole genome shotgun sequence of Acrocarpospora pleiomorpha NBRC 16267.</title>
        <authorList>
            <person name="Ichikawa N."/>
            <person name="Kimura A."/>
            <person name="Kitahashi Y."/>
            <person name="Komaki H."/>
            <person name="Oguchi A."/>
        </authorList>
    </citation>
    <scope>NUCLEOTIDE SEQUENCE [LARGE SCALE GENOMIC DNA]</scope>
    <source>
        <strain evidence="5 6">NBRC 16267</strain>
    </source>
</reference>
<dbReference type="InterPro" id="IPR011991">
    <property type="entry name" value="ArsR-like_HTH"/>
</dbReference>
<keyword evidence="1" id="KW-0805">Transcription regulation</keyword>
<dbReference type="InterPro" id="IPR023187">
    <property type="entry name" value="Tscrpt_reg_MarR-type_CS"/>
</dbReference>
<dbReference type="OrthoDB" id="5195026at2"/>
<dbReference type="GO" id="GO:0003677">
    <property type="term" value="F:DNA binding"/>
    <property type="evidence" value="ECO:0007669"/>
    <property type="project" value="UniProtKB-KW"/>
</dbReference>
<dbReference type="Gene3D" id="1.10.10.10">
    <property type="entry name" value="Winged helix-like DNA-binding domain superfamily/Winged helix DNA-binding domain"/>
    <property type="match status" value="1"/>
</dbReference>
<evidence type="ECO:0000313" key="5">
    <source>
        <dbReference type="EMBL" id="GES23476.1"/>
    </source>
</evidence>
<feature type="domain" description="HTH marR-type" evidence="4">
    <location>
        <begin position="1"/>
        <end position="134"/>
    </location>
</feature>
<dbReference type="GO" id="GO:0003700">
    <property type="term" value="F:DNA-binding transcription factor activity"/>
    <property type="evidence" value="ECO:0007669"/>
    <property type="project" value="InterPro"/>
</dbReference>
<proteinExistence type="predicted"/>
<evidence type="ECO:0000259" key="4">
    <source>
        <dbReference type="PROSITE" id="PS50995"/>
    </source>
</evidence>
<dbReference type="InterPro" id="IPR000835">
    <property type="entry name" value="HTH_MarR-typ"/>
</dbReference>
<dbReference type="PROSITE" id="PS50995">
    <property type="entry name" value="HTH_MARR_2"/>
    <property type="match status" value="1"/>
</dbReference>
<accession>A0A5M3XRR8</accession>
<dbReference type="Pfam" id="PF12802">
    <property type="entry name" value="MarR_2"/>
    <property type="match status" value="1"/>
</dbReference>
<dbReference type="AlphaFoldDB" id="A0A5M3XRR8"/>
<gene>
    <name evidence="5" type="ORF">Aple_063750</name>
</gene>
<keyword evidence="3" id="KW-0804">Transcription</keyword>
<dbReference type="RefSeq" id="WP_155348370.1">
    <property type="nucleotide sequence ID" value="NZ_BAAAHM010000006.1"/>
</dbReference>
<dbReference type="PROSITE" id="PS01117">
    <property type="entry name" value="HTH_MARR_1"/>
    <property type="match status" value="1"/>
</dbReference>
<dbReference type="SMART" id="SM00347">
    <property type="entry name" value="HTH_MARR"/>
    <property type="match status" value="1"/>
</dbReference>
<name>A0A5M3XRR8_9ACTN</name>
<dbReference type="PANTHER" id="PTHR33164:SF99">
    <property type="entry name" value="MARR FAMILY REGULATORY PROTEIN"/>
    <property type="match status" value="1"/>
</dbReference>
<comment type="caution">
    <text evidence="5">The sequence shown here is derived from an EMBL/GenBank/DDBJ whole genome shotgun (WGS) entry which is preliminary data.</text>
</comment>
<dbReference type="InterPro" id="IPR039422">
    <property type="entry name" value="MarR/SlyA-like"/>
</dbReference>
<dbReference type="InterPro" id="IPR036390">
    <property type="entry name" value="WH_DNA-bd_sf"/>
</dbReference>
<dbReference type="Proteomes" id="UP000377595">
    <property type="component" value="Unassembled WGS sequence"/>
</dbReference>
<evidence type="ECO:0000313" key="6">
    <source>
        <dbReference type="Proteomes" id="UP000377595"/>
    </source>
</evidence>
<evidence type="ECO:0000256" key="2">
    <source>
        <dbReference type="ARBA" id="ARBA00023125"/>
    </source>
</evidence>
<evidence type="ECO:0000256" key="3">
    <source>
        <dbReference type="ARBA" id="ARBA00023163"/>
    </source>
</evidence>
<protein>
    <submittedName>
        <fullName evidence="5">Transcriptional regulator</fullName>
    </submittedName>
</protein>
<evidence type="ECO:0000256" key="1">
    <source>
        <dbReference type="ARBA" id="ARBA00023015"/>
    </source>
</evidence>
<dbReference type="SUPFAM" id="SSF46785">
    <property type="entry name" value="Winged helix' DNA-binding domain"/>
    <property type="match status" value="1"/>
</dbReference>
<sequence length="134" mass="15112">MNDTDVVTAWRHLLAQHATIVCALERELHDKHDLGVSEFEVLDRMSEGDCKSPDGKFRVQELAECVHLSQSALSRLIARLERDGLVTRALCQADRRGIFVTLTEKGRLACAEARPTHRAVLGEHLEGRQAESWR</sequence>
<dbReference type="InterPro" id="IPR036388">
    <property type="entry name" value="WH-like_DNA-bd_sf"/>
</dbReference>
<dbReference type="CDD" id="cd00090">
    <property type="entry name" value="HTH_ARSR"/>
    <property type="match status" value="1"/>
</dbReference>
<organism evidence="5 6">
    <name type="scientific">Acrocarpospora pleiomorpha</name>
    <dbReference type="NCBI Taxonomy" id="90975"/>
    <lineage>
        <taxon>Bacteria</taxon>
        <taxon>Bacillati</taxon>
        <taxon>Actinomycetota</taxon>
        <taxon>Actinomycetes</taxon>
        <taxon>Streptosporangiales</taxon>
        <taxon>Streptosporangiaceae</taxon>
        <taxon>Acrocarpospora</taxon>
    </lineage>
</organism>
<keyword evidence="6" id="KW-1185">Reference proteome</keyword>
<dbReference type="PANTHER" id="PTHR33164">
    <property type="entry name" value="TRANSCRIPTIONAL REGULATOR, MARR FAMILY"/>
    <property type="match status" value="1"/>
</dbReference>
<keyword evidence="2" id="KW-0238">DNA-binding</keyword>
<dbReference type="GO" id="GO:0006950">
    <property type="term" value="P:response to stress"/>
    <property type="evidence" value="ECO:0007669"/>
    <property type="project" value="TreeGrafter"/>
</dbReference>
<dbReference type="EMBL" id="BLAF01000042">
    <property type="protein sequence ID" value="GES23476.1"/>
    <property type="molecule type" value="Genomic_DNA"/>
</dbReference>
<dbReference type="PRINTS" id="PR00598">
    <property type="entry name" value="HTHMARR"/>
</dbReference>